<protein>
    <submittedName>
        <fullName evidence="1">Uncharacterized protein</fullName>
    </submittedName>
</protein>
<dbReference type="GeneTree" id="ENSGT01120000271815"/>
<dbReference type="PANTHER" id="PTHR12138:SF152">
    <property type="entry name" value="C2H2-TYPE DOMAIN-CONTAINING PROTEIN"/>
    <property type="match status" value="1"/>
</dbReference>
<organism evidence="1 2">
    <name type="scientific">Macaca mulatta</name>
    <name type="common">Rhesus macaque</name>
    <dbReference type="NCBI Taxonomy" id="9544"/>
    <lineage>
        <taxon>Eukaryota</taxon>
        <taxon>Metazoa</taxon>
        <taxon>Chordata</taxon>
        <taxon>Craniata</taxon>
        <taxon>Vertebrata</taxon>
        <taxon>Euteleostomi</taxon>
        <taxon>Mammalia</taxon>
        <taxon>Eutheria</taxon>
        <taxon>Euarchontoglires</taxon>
        <taxon>Primates</taxon>
        <taxon>Haplorrhini</taxon>
        <taxon>Catarrhini</taxon>
        <taxon>Cercopithecidae</taxon>
        <taxon>Cercopithecinae</taxon>
        <taxon>Macaca</taxon>
    </lineage>
</organism>
<dbReference type="AlphaFoldDB" id="A0A5F7ZXC8"/>
<dbReference type="PANTHER" id="PTHR12138">
    <property type="entry name" value="PRIMATE-EXPANDED PROTEIN FAMILY"/>
    <property type="match status" value="1"/>
</dbReference>
<dbReference type="Proteomes" id="UP000006718">
    <property type="component" value="Chromosome X"/>
</dbReference>
<dbReference type="InParanoid" id="A0A5F7ZXC8"/>
<dbReference type="Ensembl" id="ENSMMUT00000083697.1">
    <property type="protein sequence ID" value="ENSMMUP00000069804.1"/>
    <property type="gene ID" value="ENSMMUG00000051337.1"/>
</dbReference>
<reference evidence="1" key="4">
    <citation type="submission" date="2025-09" db="UniProtKB">
        <authorList>
            <consortium name="Ensembl"/>
        </authorList>
    </citation>
    <scope>IDENTIFICATION</scope>
    <source>
        <strain evidence="1">17573</strain>
    </source>
</reference>
<reference evidence="1" key="2">
    <citation type="submission" date="2019-01" db="EMBL/GenBank/DDBJ databases">
        <authorList>
            <person name="Graves T."/>
            <person name="Eichler E.E."/>
            <person name="Wilson R.K."/>
        </authorList>
    </citation>
    <scope>NUCLEOTIDE SEQUENCE [LARGE SCALE GENOMIC DNA]</scope>
    <source>
        <strain evidence="1">17573</strain>
    </source>
</reference>
<accession>A0A5F7ZXC8</accession>
<reference evidence="2" key="1">
    <citation type="journal article" date="2007" name="Science">
        <title>Evolutionary and biomedical insights from the rhesus macaque genome.</title>
        <authorList>
            <person name="Gibbs R.A."/>
            <person name="Rogers J."/>
            <person name="Katze M.G."/>
            <person name="Bumgarner R."/>
            <person name="Weinstock G.M."/>
            <person name="Mardis E.R."/>
            <person name="Remington K.A."/>
            <person name="Strausberg R.L."/>
            <person name="Venter J.C."/>
            <person name="Wilson R.K."/>
            <person name="Batzer M.A."/>
            <person name="Bustamante C.D."/>
            <person name="Eichler E.E."/>
            <person name="Hahn M.W."/>
            <person name="Hardison R.C."/>
            <person name="Makova K.D."/>
            <person name="Miller W."/>
            <person name="Milosavljevic A."/>
            <person name="Palermo R.E."/>
            <person name="Siepel A."/>
            <person name="Sikela J.M."/>
            <person name="Attaway T."/>
            <person name="Bell S."/>
            <person name="Bernard K.E."/>
            <person name="Buhay C.J."/>
            <person name="Chandrabose M.N."/>
            <person name="Dao M."/>
            <person name="Davis C."/>
            <person name="Delehaunty K.D."/>
            <person name="Ding Y."/>
            <person name="Dinh H.H."/>
            <person name="Dugan-Rocha S."/>
            <person name="Fulton L.A."/>
            <person name="Gabisi R.A."/>
            <person name="Garner T.T."/>
            <person name="Godfrey J."/>
            <person name="Hawes A.C."/>
            <person name="Hernandez J."/>
            <person name="Hines S."/>
            <person name="Holder M."/>
            <person name="Hume J."/>
            <person name="Jhangiani S.N."/>
            <person name="Joshi V."/>
            <person name="Khan Z.M."/>
            <person name="Kirkness E.F."/>
            <person name="Cree A."/>
            <person name="Fowler R.G."/>
            <person name="Lee S."/>
            <person name="Lewis L.R."/>
            <person name="Li Z."/>
            <person name="Liu Y.-S."/>
            <person name="Moore S.M."/>
            <person name="Muzny D."/>
            <person name="Nazareth L.V."/>
            <person name="Ngo D.N."/>
            <person name="Okwuonu G.O."/>
            <person name="Pai G."/>
            <person name="Parker D."/>
            <person name="Paul H.A."/>
            <person name="Pfannkoch C."/>
            <person name="Pohl C.S."/>
            <person name="Rogers Y.-H.C."/>
            <person name="Ruiz S.J."/>
            <person name="Sabo A."/>
            <person name="Santibanez J."/>
            <person name="Schneider B.W."/>
            <person name="Smith S.M."/>
            <person name="Sodergren E."/>
            <person name="Svatek A.F."/>
            <person name="Utterback T.R."/>
            <person name="Vattathil S."/>
            <person name="Warren W."/>
            <person name="White C.S."/>
            <person name="Chinwalla A.T."/>
            <person name="Feng Y."/>
            <person name="Halpern A.L."/>
            <person name="Hillier L.W."/>
            <person name="Huang X."/>
            <person name="Minx P."/>
            <person name="Nelson J.O."/>
            <person name="Pepin K.H."/>
            <person name="Qin X."/>
            <person name="Sutton G.G."/>
            <person name="Venter E."/>
            <person name="Walenz B.P."/>
            <person name="Wallis J.W."/>
            <person name="Worley K.C."/>
            <person name="Yang S.-P."/>
            <person name="Jones S.M."/>
            <person name="Marra M.A."/>
            <person name="Rocchi M."/>
            <person name="Schein J.E."/>
            <person name="Baertsch R."/>
            <person name="Clarke L."/>
            <person name="Csuros M."/>
            <person name="Glasscock J."/>
            <person name="Harris R.A."/>
            <person name="Havlak P."/>
            <person name="Jackson A.R."/>
            <person name="Jiang H."/>
            <person name="Liu Y."/>
            <person name="Messina D.N."/>
            <person name="Shen Y."/>
            <person name="Song H.X.-Z."/>
            <person name="Wylie T."/>
            <person name="Zhang L."/>
            <person name="Birney E."/>
            <person name="Han K."/>
            <person name="Konkel M.K."/>
            <person name="Lee J."/>
            <person name="Smit A.F.A."/>
            <person name="Ullmer B."/>
            <person name="Wang H."/>
            <person name="Xing J."/>
            <person name="Burhans R."/>
            <person name="Cheng Z."/>
            <person name="Karro J.E."/>
            <person name="Ma J."/>
            <person name="Raney B."/>
            <person name="She X."/>
            <person name="Cox M.J."/>
            <person name="Demuth J.P."/>
            <person name="Dumas L.J."/>
            <person name="Han S.-G."/>
            <person name="Hopkins J."/>
            <person name="Karimpour-Fard A."/>
            <person name="Kim Y.H."/>
            <person name="Pollack J.R."/>
            <person name="Vinar T."/>
            <person name="Addo-Quaye C."/>
            <person name="Degenhardt J."/>
            <person name="Denby A."/>
            <person name="Hubisz M.J."/>
            <person name="Indap A."/>
            <person name="Kosiol C."/>
            <person name="Lahn B.T."/>
            <person name="Lawson H.A."/>
            <person name="Marklein A."/>
            <person name="Nielsen R."/>
            <person name="Vallender E.J."/>
            <person name="Clark A.G."/>
            <person name="Ferguson B."/>
            <person name="Hernandez R.D."/>
            <person name="Hirani K."/>
            <person name="Kehrer-Sawatzki H."/>
            <person name="Kolb J."/>
            <person name="Patil S."/>
            <person name="Pu L.-L."/>
            <person name="Ren Y."/>
            <person name="Smith D.G."/>
            <person name="Wheeler D.A."/>
            <person name="Schenck I."/>
            <person name="Ball E.V."/>
            <person name="Chen R."/>
            <person name="Cooper D.N."/>
            <person name="Giardine B."/>
            <person name="Hsu F."/>
            <person name="Kent W.J."/>
            <person name="Lesk A."/>
            <person name="Nelson D.L."/>
            <person name="O'brien W.E."/>
            <person name="Pruefer K."/>
            <person name="Stenson P.D."/>
            <person name="Wallace J.C."/>
            <person name="Ke H."/>
            <person name="Liu X.-M."/>
            <person name="Wang P."/>
            <person name="Xiang A.P."/>
            <person name="Yang F."/>
            <person name="Barber G.P."/>
            <person name="Haussler D."/>
            <person name="Karolchik D."/>
            <person name="Kern A.D."/>
            <person name="Kuhn R.M."/>
            <person name="Smith K.E."/>
            <person name="Zwieg A.S."/>
        </authorList>
    </citation>
    <scope>NUCLEOTIDE SEQUENCE [LARGE SCALE GENOMIC DNA]</scope>
    <source>
        <strain evidence="2">17573</strain>
    </source>
</reference>
<sequence length="113" mass="12375">MCMCTCKTFLFFFGDGDWLWSLRMECSSPILAHCNLGLLYSSDSPASAPRTAEITSMHHHTRLIFVLLVETGFHHVGQAGLKLLTLMAHACNPSTLGGQGRWITRSGDGDHPG</sequence>
<name>A0A5F7ZXC8_MACMU</name>
<evidence type="ECO:0000313" key="2">
    <source>
        <dbReference type="Proteomes" id="UP000006718"/>
    </source>
</evidence>
<reference evidence="1" key="3">
    <citation type="submission" date="2025-08" db="UniProtKB">
        <authorList>
            <consortium name="Ensembl"/>
        </authorList>
    </citation>
    <scope>IDENTIFICATION</scope>
    <source>
        <strain evidence="1">17573</strain>
    </source>
</reference>
<dbReference type="VEuPathDB" id="HostDB:ENSMMUG00000051337"/>
<evidence type="ECO:0000313" key="1">
    <source>
        <dbReference type="Ensembl" id="ENSMMUP00000069804.1"/>
    </source>
</evidence>
<keyword evidence="2" id="KW-1185">Reference proteome</keyword>
<proteinExistence type="predicted"/>
<dbReference type="Bgee" id="ENSMMUG00000051337">
    <property type="expression patterns" value="Expressed in fibroblast and 19 other cell types or tissues"/>
</dbReference>